<dbReference type="InterPro" id="IPR022783">
    <property type="entry name" value="GCFC_dom"/>
</dbReference>
<feature type="compositionally biased region" description="Basic residues" evidence="5">
    <location>
        <begin position="90"/>
        <end position="102"/>
    </location>
</feature>
<comment type="subcellular location">
    <subcellularLocation>
        <location evidence="1">Nucleus</location>
    </subcellularLocation>
</comment>
<evidence type="ECO:0000256" key="2">
    <source>
        <dbReference type="ARBA" id="ARBA00010801"/>
    </source>
</evidence>
<feature type="compositionally biased region" description="Basic and acidic residues" evidence="5">
    <location>
        <begin position="133"/>
        <end position="149"/>
    </location>
</feature>
<comment type="similarity">
    <text evidence="2">Belongs to the GCF family.</text>
</comment>
<dbReference type="EMBL" id="CAIIXF020000011">
    <property type="protein sequence ID" value="CAH1800187.1"/>
    <property type="molecule type" value="Genomic_DNA"/>
</dbReference>
<feature type="compositionally biased region" description="Basic and acidic residues" evidence="5">
    <location>
        <begin position="103"/>
        <end position="117"/>
    </location>
</feature>
<sequence>IAIFNMSLFRKPKRNFRKKIEVIDSDEENSTVADDGATPEESNGTNINDIASEIKEKKKKKKKEKEKLDKKNPVSFHHHDEEEEEEVFKIKKSSHSKRIAKQLKRETKKEKEEKEKVNTQVSATGAYSLENIQKLKGEQNGTKEQDFGPRIRTPSPFSGDSEDEKVQPPKGPTFNDVLEAGVIPDAKMIHLARKKRQQARELGGEFIPLEDTEKVEKDNSRLIREDDNDLSEDEERVSMSLKKDRDQERRRIHDTIMMAEEGSDESDHDHDQWIEQQIRKGTSIPKVLTSQPGPCPTMPDSNAYSAFNTQRPPGIFTNQPSTDYAPQPGSIEAIPMDVDTSAAKGPSEADLPTLSVAQIRNKLKERLDNLGQVHRVHLHERDDMEERLEETQTSITKMDGNVQNLENQYRFYQEMRGYVRDIVECFNEKVPQIQGLEQAMMTMLKEQAEKLVKRRQQDIKDESDIYSSSKAVSAPHLTGNIQELSENKKRRAAEREARRARRRHARQRNDLSSASNHRDGMSTDDEDNHGDAGRFSAEKERIMEESKKIFEDVMDDFYKFKPMKSRFERWKYEYGDSYTEAYISLCLPKLFTPLVRLNLIHWSPLDATCRNFEEMGWYEALMFFGFREGVETPSDEQDMKLVPSIIEKVIMSKITEYVSGVWDPLSTSQTVQLVSVVRNISEEYPTASGENKNAQTLYRSVVQRIRKSLDEDVFMPLYPKTMLENRMSGASVFFHRQFWSLIKLMGNILCWQGILSTELVQELSLYGVLNRYLLLAFANSEVNQESLEKCQQICVMFPKDWFVDLQGDSTLPQLENLCRYIVTAVTSLLQNNENDKNRDLIRQYTKILVNIHAMDHASGLATRVGLR</sequence>
<dbReference type="PANTHER" id="PTHR12214:SF0">
    <property type="entry name" value="LD29489P"/>
    <property type="match status" value="1"/>
</dbReference>
<keyword evidence="3" id="KW-0539">Nucleus</keyword>
<dbReference type="GO" id="GO:0005634">
    <property type="term" value="C:nucleus"/>
    <property type="evidence" value="ECO:0007669"/>
    <property type="project" value="UniProtKB-SubCell"/>
</dbReference>
<gene>
    <name evidence="6" type="ORF">OFUS_LOCUS24111</name>
</gene>
<dbReference type="AlphaFoldDB" id="A0A8J1T9W9"/>
<feature type="coiled-coil region" evidence="4">
    <location>
        <begin position="381"/>
        <end position="415"/>
    </location>
</feature>
<evidence type="ECO:0000313" key="7">
    <source>
        <dbReference type="Proteomes" id="UP000749559"/>
    </source>
</evidence>
<dbReference type="GO" id="GO:0000398">
    <property type="term" value="P:mRNA splicing, via spliceosome"/>
    <property type="evidence" value="ECO:0007669"/>
    <property type="project" value="InterPro"/>
</dbReference>
<evidence type="ECO:0000256" key="1">
    <source>
        <dbReference type="ARBA" id="ARBA00004123"/>
    </source>
</evidence>
<feature type="compositionally biased region" description="Acidic residues" evidence="5">
    <location>
        <begin position="226"/>
        <end position="235"/>
    </location>
</feature>
<dbReference type="OrthoDB" id="429427at2759"/>
<feature type="compositionally biased region" description="Basic residues" evidence="5">
    <location>
        <begin position="488"/>
        <end position="506"/>
    </location>
</feature>
<dbReference type="Proteomes" id="UP000749559">
    <property type="component" value="Unassembled WGS sequence"/>
</dbReference>
<feature type="non-terminal residue" evidence="6">
    <location>
        <position position="1"/>
    </location>
</feature>
<dbReference type="PANTHER" id="PTHR12214">
    <property type="entry name" value="GC-RICH SEQUENCE DNA-BINDING FACTOR"/>
    <property type="match status" value="1"/>
</dbReference>
<dbReference type="Pfam" id="PF07842">
    <property type="entry name" value="GCFC"/>
    <property type="match status" value="1"/>
</dbReference>
<feature type="region of interest" description="Disordered" evidence="5">
    <location>
        <begin position="455"/>
        <end position="538"/>
    </location>
</feature>
<feature type="compositionally biased region" description="Basic and acidic residues" evidence="5">
    <location>
        <begin position="215"/>
        <end position="225"/>
    </location>
</feature>
<feature type="compositionally biased region" description="Basic and acidic residues" evidence="5">
    <location>
        <begin position="529"/>
        <end position="538"/>
    </location>
</feature>
<feature type="compositionally biased region" description="Polar residues" evidence="5">
    <location>
        <begin position="40"/>
        <end position="49"/>
    </location>
</feature>
<dbReference type="InterPro" id="IPR012890">
    <property type="entry name" value="GCFC2-like"/>
</dbReference>
<comment type="caution">
    <text evidence="6">The sequence shown here is derived from an EMBL/GenBank/DDBJ whole genome shotgun (WGS) entry which is preliminary data.</text>
</comment>
<reference evidence="6" key="1">
    <citation type="submission" date="2022-03" db="EMBL/GenBank/DDBJ databases">
        <authorList>
            <person name="Martin C."/>
        </authorList>
    </citation>
    <scope>NUCLEOTIDE SEQUENCE</scope>
</reference>
<protein>
    <submittedName>
        <fullName evidence="6">Uncharacterized protein</fullName>
    </submittedName>
</protein>
<evidence type="ECO:0000256" key="4">
    <source>
        <dbReference type="SAM" id="Coils"/>
    </source>
</evidence>
<feature type="compositionally biased region" description="Basic and acidic residues" evidence="5">
    <location>
        <begin position="65"/>
        <end position="80"/>
    </location>
</feature>
<name>A0A8J1T9W9_OWEFU</name>
<keyword evidence="4" id="KW-0175">Coiled coil</keyword>
<proteinExistence type="inferred from homology"/>
<keyword evidence="7" id="KW-1185">Reference proteome</keyword>
<dbReference type="GO" id="GO:0003677">
    <property type="term" value="F:DNA binding"/>
    <property type="evidence" value="ECO:0007669"/>
    <property type="project" value="InterPro"/>
</dbReference>
<evidence type="ECO:0000256" key="3">
    <source>
        <dbReference type="ARBA" id="ARBA00023242"/>
    </source>
</evidence>
<feature type="region of interest" description="Disordered" evidence="5">
    <location>
        <begin position="215"/>
        <end position="247"/>
    </location>
</feature>
<evidence type="ECO:0000313" key="6">
    <source>
        <dbReference type="EMBL" id="CAH1800187.1"/>
    </source>
</evidence>
<organism evidence="6 7">
    <name type="scientific">Owenia fusiformis</name>
    <name type="common">Polychaete worm</name>
    <dbReference type="NCBI Taxonomy" id="6347"/>
    <lineage>
        <taxon>Eukaryota</taxon>
        <taxon>Metazoa</taxon>
        <taxon>Spiralia</taxon>
        <taxon>Lophotrochozoa</taxon>
        <taxon>Annelida</taxon>
        <taxon>Polychaeta</taxon>
        <taxon>Sedentaria</taxon>
        <taxon>Canalipalpata</taxon>
        <taxon>Sabellida</taxon>
        <taxon>Oweniida</taxon>
        <taxon>Oweniidae</taxon>
        <taxon>Owenia</taxon>
    </lineage>
</organism>
<feature type="region of interest" description="Disordered" evidence="5">
    <location>
        <begin position="22"/>
        <end position="177"/>
    </location>
</feature>
<evidence type="ECO:0000256" key="5">
    <source>
        <dbReference type="SAM" id="MobiDB-lite"/>
    </source>
</evidence>
<accession>A0A8J1T9W9</accession>